<dbReference type="EMBL" id="KV722665">
    <property type="protein sequence ID" value="OCH84501.1"/>
    <property type="molecule type" value="Genomic_DNA"/>
</dbReference>
<proteinExistence type="predicted"/>
<evidence type="ECO:0000313" key="1">
    <source>
        <dbReference type="EMBL" id="OCH84501.1"/>
    </source>
</evidence>
<dbReference type="Proteomes" id="UP000250043">
    <property type="component" value="Unassembled WGS sequence"/>
</dbReference>
<name>A0A8E2AHC5_9APHY</name>
<keyword evidence="2" id="KW-1185">Reference proteome</keyword>
<organism evidence="1 2">
    <name type="scientific">Obba rivulosa</name>
    <dbReference type="NCBI Taxonomy" id="1052685"/>
    <lineage>
        <taxon>Eukaryota</taxon>
        <taxon>Fungi</taxon>
        <taxon>Dikarya</taxon>
        <taxon>Basidiomycota</taxon>
        <taxon>Agaricomycotina</taxon>
        <taxon>Agaricomycetes</taxon>
        <taxon>Polyporales</taxon>
        <taxon>Gelatoporiaceae</taxon>
        <taxon>Obba</taxon>
    </lineage>
</organism>
<gene>
    <name evidence="1" type="ORF">OBBRIDRAFT_399277</name>
</gene>
<evidence type="ECO:0000313" key="2">
    <source>
        <dbReference type="Proteomes" id="UP000250043"/>
    </source>
</evidence>
<sequence length="162" mass="18152">MTQPSHTHPLFIPWDDEVDVMPSLFPNPEGEVALRYTYEDLRFRLLLTHLADKMEPSQAPHPIPHTAVLLILSYSRLPQILVREAPVFNDTPIGQHYTGAEQNKTINVLVDAALNHPEAHLQRHPGLQDRVNRRDVGSAIALVPHVIHVPARDVAAFGSHQA</sequence>
<protein>
    <submittedName>
        <fullName evidence="1">Uncharacterized protein</fullName>
    </submittedName>
</protein>
<reference evidence="1 2" key="1">
    <citation type="submission" date="2016-07" db="EMBL/GenBank/DDBJ databases">
        <title>Draft genome of the white-rot fungus Obba rivulosa 3A-2.</title>
        <authorList>
            <consortium name="DOE Joint Genome Institute"/>
            <person name="Miettinen O."/>
            <person name="Riley R."/>
            <person name="Acob R."/>
            <person name="Barry K."/>
            <person name="Cullen D."/>
            <person name="De Vries R."/>
            <person name="Hainaut M."/>
            <person name="Hatakka A."/>
            <person name="Henrissat B."/>
            <person name="Hilden K."/>
            <person name="Kuo R."/>
            <person name="Labutti K."/>
            <person name="Lipzen A."/>
            <person name="Makela M.R."/>
            <person name="Sandor L."/>
            <person name="Spatafora J.W."/>
            <person name="Grigoriev I.V."/>
            <person name="Hibbett D.S."/>
        </authorList>
    </citation>
    <scope>NUCLEOTIDE SEQUENCE [LARGE SCALE GENOMIC DNA]</scope>
    <source>
        <strain evidence="1 2">3A-2</strain>
    </source>
</reference>
<dbReference type="AlphaFoldDB" id="A0A8E2AHC5"/>
<accession>A0A8E2AHC5</accession>